<organism evidence="1 2">
    <name type="scientific">Hyphomicrobium denitrificans (strain ATCC 51888 / DSM 1869 / NCIMB 11706 / TK 0415)</name>
    <dbReference type="NCBI Taxonomy" id="582899"/>
    <lineage>
        <taxon>Bacteria</taxon>
        <taxon>Pseudomonadati</taxon>
        <taxon>Pseudomonadota</taxon>
        <taxon>Alphaproteobacteria</taxon>
        <taxon>Hyphomicrobiales</taxon>
        <taxon>Hyphomicrobiaceae</taxon>
        <taxon>Hyphomicrobium</taxon>
    </lineage>
</organism>
<dbReference type="STRING" id="582899.Hden_2225"/>
<accession>D8JR38</accession>
<dbReference type="AlphaFoldDB" id="D8JR38"/>
<keyword evidence="2" id="KW-1185">Reference proteome</keyword>
<dbReference type="PIRSF" id="PIRSF032025">
    <property type="entry name" value="UCP032025"/>
    <property type="match status" value="1"/>
</dbReference>
<dbReference type="HOGENOM" id="CLU_130421_0_0_5"/>
<dbReference type="KEGG" id="hdn:Hden_2225"/>
<protein>
    <recommendedName>
        <fullName evidence="3">Lysophospholipase L1 and related esterase-like protein</fullName>
    </recommendedName>
</protein>
<evidence type="ECO:0008006" key="3">
    <source>
        <dbReference type="Google" id="ProtNLM"/>
    </source>
</evidence>
<dbReference type="eggNOG" id="COG5458">
    <property type="taxonomic scope" value="Bacteria"/>
</dbReference>
<gene>
    <name evidence="1" type="ordered locus">Hden_2225</name>
</gene>
<reference evidence="2" key="1">
    <citation type="journal article" date="2011" name="J. Bacteriol.">
        <title>Genome sequences of eight morphologically diverse alphaproteobacteria.</title>
        <authorList>
            <consortium name="US DOE Joint Genome Institute"/>
            <person name="Brown P.J."/>
            <person name="Kysela D.T."/>
            <person name="Buechlein A."/>
            <person name="Hemmerich C."/>
            <person name="Brun Y.V."/>
        </authorList>
    </citation>
    <scope>NUCLEOTIDE SEQUENCE [LARGE SCALE GENOMIC DNA]</scope>
    <source>
        <strain evidence="2">ATCC 51888 / DSM 1869 / NCIB 11706 / TK 0415</strain>
    </source>
</reference>
<name>D8JR38_HYPDA</name>
<dbReference type="EMBL" id="CP002083">
    <property type="protein sequence ID" value="ADJ24023.1"/>
    <property type="molecule type" value="Genomic_DNA"/>
</dbReference>
<evidence type="ECO:0000313" key="2">
    <source>
        <dbReference type="Proteomes" id="UP000002033"/>
    </source>
</evidence>
<dbReference type="Pfam" id="PF07370">
    <property type="entry name" value="DUF1489"/>
    <property type="match status" value="1"/>
</dbReference>
<evidence type="ECO:0000313" key="1">
    <source>
        <dbReference type="EMBL" id="ADJ24023.1"/>
    </source>
</evidence>
<dbReference type="Proteomes" id="UP000002033">
    <property type="component" value="Chromosome"/>
</dbReference>
<dbReference type="InterPro" id="IPR008320">
    <property type="entry name" value="UCP032025"/>
</dbReference>
<proteinExistence type="predicted"/>
<dbReference type="OrthoDB" id="9798292at2"/>
<dbReference type="RefSeq" id="WP_013216182.1">
    <property type="nucleotide sequence ID" value="NC_014313.1"/>
</dbReference>
<sequence length="145" mass="16397">MTLHLVKLCVGASSIDDLADWQRENRQCKSRDGKACVYHPTYQFPKRRDDLLDGGSLYWVIKGTILVRQKLVGLEEGTRDNGTPCCHIQLALPLIPVRPTPRRAFQGWRYLEDDDAPPDLKGGKRDQVAVMPAEMRKKLADLGLL</sequence>